<proteinExistence type="predicted"/>
<dbReference type="AlphaFoldDB" id="A0A369VX94"/>
<keyword evidence="2" id="KW-1185">Reference proteome</keyword>
<sequence>MEFIPTFQDVGEVDVQTFLERLDDRGGSIELLASAYWLSQPEVEQFIFRDLPVLLKNLGHGSRSSPPSVEPTFKGRVLWQNTILGRLSGAVPRGRYLVQHIEKSADIPENRLLKLFLTRIVTTANEMARRGTGALPQRFASIRDTAQRGLLNTYLSGVELEHRITARMLSTAIRHRDHRYSRLAHLARDFDQAVIRGKWVQILELLRKGWLAPVSSDDLFELYALILVMQAVESDLGFGEPKAYGLIQRERSAVASYQRADGVRAEVFYNQVPSSIFKGCGSEYVQLLGSHDGIVGGERRPDITVRFISGTADRRVLVEVKETEDPTYIRDSVYKVLGYMRDFAGVWANLPDQLPKAVLLFPTSIAPKGAPAHLVLVSSDRPEDLGSALGAALGDLGHGLAEEIDEATA</sequence>
<evidence type="ECO:0000313" key="1">
    <source>
        <dbReference type="EMBL" id="RDE04451.1"/>
    </source>
</evidence>
<dbReference type="EMBL" id="QQNB01000004">
    <property type="protein sequence ID" value="RDE04451.1"/>
    <property type="molecule type" value="Genomic_DNA"/>
</dbReference>
<protein>
    <recommendedName>
        <fullName evidence="3">5-methylcytosine-specific restriction enzyme subunit McrC</fullName>
    </recommendedName>
</protein>
<accession>A0A369VX94</accession>
<name>A0A369VX94_9SPHN</name>
<evidence type="ECO:0008006" key="3">
    <source>
        <dbReference type="Google" id="ProtNLM"/>
    </source>
</evidence>
<evidence type="ECO:0000313" key="2">
    <source>
        <dbReference type="Proteomes" id="UP000253918"/>
    </source>
</evidence>
<reference evidence="1 2" key="1">
    <citation type="submission" date="2018-07" db="EMBL/GenBank/DDBJ databases">
        <title>a novel species of Sphingomonas isolated from the rhizosphere soil of Araceae plant.</title>
        <authorList>
            <person name="Zhiyong W."/>
            <person name="Qinglan Z."/>
            <person name="Zhiwei F."/>
            <person name="Ding X."/>
            <person name="Gejiao W."/>
            <person name="Shixue Z."/>
        </authorList>
    </citation>
    <scope>NUCLEOTIDE SEQUENCE [LARGE SCALE GENOMIC DNA]</scope>
    <source>
        <strain evidence="1 2">WZY 27</strain>
    </source>
</reference>
<comment type="caution">
    <text evidence="1">The sequence shown here is derived from an EMBL/GenBank/DDBJ whole genome shotgun (WGS) entry which is preliminary data.</text>
</comment>
<gene>
    <name evidence="1" type="ORF">DVW87_16175</name>
</gene>
<dbReference type="Proteomes" id="UP000253918">
    <property type="component" value="Unassembled WGS sequence"/>
</dbReference>
<organism evidence="1 2">
    <name type="scientific">Sphingomonas aracearum</name>
    <dbReference type="NCBI Taxonomy" id="2283317"/>
    <lineage>
        <taxon>Bacteria</taxon>
        <taxon>Pseudomonadati</taxon>
        <taxon>Pseudomonadota</taxon>
        <taxon>Alphaproteobacteria</taxon>
        <taxon>Sphingomonadales</taxon>
        <taxon>Sphingomonadaceae</taxon>
        <taxon>Sphingomonas</taxon>
    </lineage>
</organism>